<evidence type="ECO:0000313" key="2">
    <source>
        <dbReference type="EMBL" id="EDW33760.1"/>
    </source>
</evidence>
<sequence>MLEVCGMCLGKYFPQCLYVICPYPYSYPYPYLYPYECEYPYLQVNSELAKSESQRRGKRKQPNASGATTQRHSAIGPVLSCVLFNLSRGDVLKTVPELSALVLRCPAIWACDRT</sequence>
<dbReference type="AlphaFoldDB" id="B4H7E9"/>
<gene>
    <name evidence="2" type="primary">Dper\GL27010</name>
    <name evidence="2" type="ORF">Dper_GL27010</name>
</gene>
<dbReference type="EMBL" id="CH479218">
    <property type="protein sequence ID" value="EDW33760.1"/>
    <property type="molecule type" value="Genomic_DNA"/>
</dbReference>
<accession>B4H7E9</accession>
<dbReference type="HOGENOM" id="CLU_2123614_0_0_1"/>
<evidence type="ECO:0000256" key="1">
    <source>
        <dbReference type="SAM" id="MobiDB-lite"/>
    </source>
</evidence>
<organism evidence="3">
    <name type="scientific">Drosophila persimilis</name>
    <name type="common">Fruit fly</name>
    <dbReference type="NCBI Taxonomy" id="7234"/>
    <lineage>
        <taxon>Eukaryota</taxon>
        <taxon>Metazoa</taxon>
        <taxon>Ecdysozoa</taxon>
        <taxon>Arthropoda</taxon>
        <taxon>Hexapoda</taxon>
        <taxon>Insecta</taxon>
        <taxon>Pterygota</taxon>
        <taxon>Neoptera</taxon>
        <taxon>Endopterygota</taxon>
        <taxon>Diptera</taxon>
        <taxon>Brachycera</taxon>
        <taxon>Muscomorpha</taxon>
        <taxon>Ephydroidea</taxon>
        <taxon>Drosophilidae</taxon>
        <taxon>Drosophila</taxon>
        <taxon>Sophophora</taxon>
    </lineage>
</organism>
<dbReference type="Proteomes" id="UP000008744">
    <property type="component" value="Unassembled WGS sequence"/>
</dbReference>
<protein>
    <submittedName>
        <fullName evidence="2">GL27010</fullName>
    </submittedName>
</protein>
<feature type="region of interest" description="Disordered" evidence="1">
    <location>
        <begin position="50"/>
        <end position="71"/>
    </location>
</feature>
<name>B4H7E9_DROPE</name>
<keyword evidence="3" id="KW-1185">Reference proteome</keyword>
<reference evidence="2 3" key="1">
    <citation type="journal article" date="2007" name="Nature">
        <title>Evolution of genes and genomes on the Drosophila phylogeny.</title>
        <authorList>
            <consortium name="Drosophila 12 Genomes Consortium"/>
            <person name="Clark A.G."/>
            <person name="Eisen M.B."/>
            <person name="Smith D.R."/>
            <person name="Bergman C.M."/>
            <person name="Oliver B."/>
            <person name="Markow T.A."/>
            <person name="Kaufman T.C."/>
            <person name="Kellis M."/>
            <person name="Gelbart W."/>
            <person name="Iyer V.N."/>
            <person name="Pollard D.A."/>
            <person name="Sackton T.B."/>
            <person name="Larracuente A.M."/>
            <person name="Singh N.D."/>
            <person name="Abad J.P."/>
            <person name="Abt D.N."/>
            <person name="Adryan B."/>
            <person name="Aguade M."/>
            <person name="Akashi H."/>
            <person name="Anderson W.W."/>
            <person name="Aquadro C.F."/>
            <person name="Ardell D.H."/>
            <person name="Arguello R."/>
            <person name="Artieri C.G."/>
            <person name="Barbash D.A."/>
            <person name="Barker D."/>
            <person name="Barsanti P."/>
            <person name="Batterham P."/>
            <person name="Batzoglou S."/>
            <person name="Begun D."/>
            <person name="Bhutkar A."/>
            <person name="Blanco E."/>
            <person name="Bosak S.A."/>
            <person name="Bradley R.K."/>
            <person name="Brand A.D."/>
            <person name="Brent M.R."/>
            <person name="Brooks A.N."/>
            <person name="Brown R.H."/>
            <person name="Butlin R.K."/>
            <person name="Caggese C."/>
            <person name="Calvi B.R."/>
            <person name="Bernardo de Carvalho A."/>
            <person name="Caspi A."/>
            <person name="Castrezana S."/>
            <person name="Celniker S.E."/>
            <person name="Chang J.L."/>
            <person name="Chapple C."/>
            <person name="Chatterji S."/>
            <person name="Chinwalla A."/>
            <person name="Civetta A."/>
            <person name="Clifton S.W."/>
            <person name="Comeron J.M."/>
            <person name="Costello J.C."/>
            <person name="Coyne J.A."/>
            <person name="Daub J."/>
            <person name="David R.G."/>
            <person name="Delcher A.L."/>
            <person name="Delehaunty K."/>
            <person name="Do C.B."/>
            <person name="Ebling H."/>
            <person name="Edwards K."/>
            <person name="Eickbush T."/>
            <person name="Evans J.D."/>
            <person name="Filipski A."/>
            <person name="Findeiss S."/>
            <person name="Freyhult E."/>
            <person name="Fulton L."/>
            <person name="Fulton R."/>
            <person name="Garcia A.C."/>
            <person name="Gardiner A."/>
            <person name="Garfield D.A."/>
            <person name="Garvin B.E."/>
            <person name="Gibson G."/>
            <person name="Gilbert D."/>
            <person name="Gnerre S."/>
            <person name="Godfrey J."/>
            <person name="Good R."/>
            <person name="Gotea V."/>
            <person name="Gravely B."/>
            <person name="Greenberg A.J."/>
            <person name="Griffiths-Jones S."/>
            <person name="Gross S."/>
            <person name="Guigo R."/>
            <person name="Gustafson E.A."/>
            <person name="Haerty W."/>
            <person name="Hahn M.W."/>
            <person name="Halligan D.L."/>
            <person name="Halpern A.L."/>
            <person name="Halter G.M."/>
            <person name="Han M.V."/>
            <person name="Heger A."/>
            <person name="Hillier L."/>
            <person name="Hinrichs A.S."/>
            <person name="Holmes I."/>
            <person name="Hoskins R.A."/>
            <person name="Hubisz M.J."/>
            <person name="Hultmark D."/>
            <person name="Huntley M.A."/>
            <person name="Jaffe D.B."/>
            <person name="Jagadeeshan S."/>
            <person name="Jeck W.R."/>
            <person name="Johnson J."/>
            <person name="Jones C.D."/>
            <person name="Jordan W.C."/>
            <person name="Karpen G.H."/>
            <person name="Kataoka E."/>
            <person name="Keightley P.D."/>
            <person name="Kheradpour P."/>
            <person name="Kirkness E.F."/>
            <person name="Koerich L.B."/>
            <person name="Kristiansen K."/>
            <person name="Kudrna D."/>
            <person name="Kulathinal R.J."/>
            <person name="Kumar S."/>
            <person name="Kwok R."/>
            <person name="Lander E."/>
            <person name="Langley C.H."/>
            <person name="Lapoint R."/>
            <person name="Lazzaro B.P."/>
            <person name="Lee S.J."/>
            <person name="Levesque L."/>
            <person name="Li R."/>
            <person name="Lin C.F."/>
            <person name="Lin M.F."/>
            <person name="Lindblad-Toh K."/>
            <person name="Llopart A."/>
            <person name="Long M."/>
            <person name="Low L."/>
            <person name="Lozovsky E."/>
            <person name="Lu J."/>
            <person name="Luo M."/>
            <person name="Machado C.A."/>
            <person name="Makalowski W."/>
            <person name="Marzo M."/>
            <person name="Matsuda M."/>
            <person name="Matzkin L."/>
            <person name="McAllister B."/>
            <person name="McBride C.S."/>
            <person name="McKernan B."/>
            <person name="McKernan K."/>
            <person name="Mendez-Lago M."/>
            <person name="Minx P."/>
            <person name="Mollenhauer M.U."/>
            <person name="Montooth K."/>
            <person name="Mount S.M."/>
            <person name="Mu X."/>
            <person name="Myers E."/>
            <person name="Negre B."/>
            <person name="Newfeld S."/>
            <person name="Nielsen R."/>
            <person name="Noor M.A."/>
            <person name="O'Grady P."/>
            <person name="Pachter L."/>
            <person name="Papaceit M."/>
            <person name="Parisi M.J."/>
            <person name="Parisi M."/>
            <person name="Parts L."/>
            <person name="Pedersen J.S."/>
            <person name="Pesole G."/>
            <person name="Phillippy A.M."/>
            <person name="Ponting C.P."/>
            <person name="Pop M."/>
            <person name="Porcelli D."/>
            <person name="Powell J.R."/>
            <person name="Prohaska S."/>
            <person name="Pruitt K."/>
            <person name="Puig M."/>
            <person name="Quesneville H."/>
            <person name="Ram K.R."/>
            <person name="Rand D."/>
            <person name="Rasmussen M.D."/>
            <person name="Reed L.K."/>
            <person name="Reenan R."/>
            <person name="Reily A."/>
            <person name="Remington K.A."/>
            <person name="Rieger T.T."/>
            <person name="Ritchie M.G."/>
            <person name="Robin C."/>
            <person name="Rogers Y.H."/>
            <person name="Rohde C."/>
            <person name="Rozas J."/>
            <person name="Rubenfield M.J."/>
            <person name="Ruiz A."/>
            <person name="Russo S."/>
            <person name="Salzberg S.L."/>
            <person name="Sanchez-Gracia A."/>
            <person name="Saranga D.J."/>
            <person name="Sato H."/>
            <person name="Schaeffer S.W."/>
            <person name="Schatz M.C."/>
            <person name="Schlenke T."/>
            <person name="Schwartz R."/>
            <person name="Segarra C."/>
            <person name="Singh R.S."/>
            <person name="Sirot L."/>
            <person name="Sirota M."/>
            <person name="Sisneros N.B."/>
            <person name="Smith C.D."/>
            <person name="Smith T.F."/>
            <person name="Spieth J."/>
            <person name="Stage D.E."/>
            <person name="Stark A."/>
            <person name="Stephan W."/>
            <person name="Strausberg R.L."/>
            <person name="Strempel S."/>
            <person name="Sturgill D."/>
            <person name="Sutton G."/>
            <person name="Sutton G.G."/>
            <person name="Tao W."/>
            <person name="Teichmann S."/>
            <person name="Tobari Y.N."/>
            <person name="Tomimura Y."/>
            <person name="Tsolas J.M."/>
            <person name="Valente V.L."/>
            <person name="Venter E."/>
            <person name="Venter J.C."/>
            <person name="Vicario S."/>
            <person name="Vieira F.G."/>
            <person name="Vilella A.J."/>
            <person name="Villasante A."/>
            <person name="Walenz B."/>
            <person name="Wang J."/>
            <person name="Wasserman M."/>
            <person name="Watts T."/>
            <person name="Wilson D."/>
            <person name="Wilson R.K."/>
            <person name="Wing R.A."/>
            <person name="Wolfner M.F."/>
            <person name="Wong A."/>
            <person name="Wong G.K."/>
            <person name="Wu C.I."/>
            <person name="Wu G."/>
            <person name="Yamamoto D."/>
            <person name="Yang H.P."/>
            <person name="Yang S.P."/>
            <person name="Yorke J.A."/>
            <person name="Yoshida K."/>
            <person name="Zdobnov E."/>
            <person name="Zhang P."/>
            <person name="Zhang Y."/>
            <person name="Zimin A.V."/>
            <person name="Baldwin J."/>
            <person name="Abdouelleil A."/>
            <person name="Abdulkadir J."/>
            <person name="Abebe A."/>
            <person name="Abera B."/>
            <person name="Abreu J."/>
            <person name="Acer S.C."/>
            <person name="Aftuck L."/>
            <person name="Alexander A."/>
            <person name="An P."/>
            <person name="Anderson E."/>
            <person name="Anderson S."/>
            <person name="Arachi H."/>
            <person name="Azer M."/>
            <person name="Bachantsang P."/>
            <person name="Barry A."/>
            <person name="Bayul T."/>
            <person name="Berlin A."/>
            <person name="Bessette D."/>
            <person name="Bloom T."/>
            <person name="Blye J."/>
            <person name="Boguslavskiy L."/>
            <person name="Bonnet C."/>
            <person name="Boukhgalter B."/>
            <person name="Bourzgui I."/>
            <person name="Brown A."/>
            <person name="Cahill P."/>
            <person name="Channer S."/>
            <person name="Cheshatsang Y."/>
            <person name="Chuda L."/>
            <person name="Citroen M."/>
            <person name="Collymore A."/>
            <person name="Cooke P."/>
            <person name="Costello M."/>
            <person name="D'Aco K."/>
            <person name="Daza R."/>
            <person name="De Haan G."/>
            <person name="DeGray S."/>
            <person name="DeMaso C."/>
            <person name="Dhargay N."/>
            <person name="Dooley K."/>
            <person name="Dooley E."/>
            <person name="Doricent M."/>
            <person name="Dorje P."/>
            <person name="Dorjee K."/>
            <person name="Dupes A."/>
            <person name="Elong R."/>
            <person name="Falk J."/>
            <person name="Farina A."/>
            <person name="Faro S."/>
            <person name="Ferguson D."/>
            <person name="Fisher S."/>
            <person name="Foley C.D."/>
            <person name="Franke A."/>
            <person name="Friedrich D."/>
            <person name="Gadbois L."/>
            <person name="Gearin G."/>
            <person name="Gearin C.R."/>
            <person name="Giannoukos G."/>
            <person name="Goode T."/>
            <person name="Graham J."/>
            <person name="Grandbois E."/>
            <person name="Grewal S."/>
            <person name="Gyaltsen K."/>
            <person name="Hafez N."/>
            <person name="Hagos B."/>
            <person name="Hall J."/>
            <person name="Henson C."/>
            <person name="Hollinger A."/>
            <person name="Honan T."/>
            <person name="Huard M.D."/>
            <person name="Hughes L."/>
            <person name="Hurhula B."/>
            <person name="Husby M.E."/>
            <person name="Kamat A."/>
            <person name="Kanga B."/>
            <person name="Kashin S."/>
            <person name="Khazanovich D."/>
            <person name="Kisner P."/>
            <person name="Lance K."/>
            <person name="Lara M."/>
            <person name="Lee W."/>
            <person name="Lennon N."/>
            <person name="Letendre F."/>
            <person name="LeVine R."/>
            <person name="Lipovsky A."/>
            <person name="Liu X."/>
            <person name="Liu J."/>
            <person name="Liu S."/>
            <person name="Lokyitsang T."/>
            <person name="Lokyitsang Y."/>
            <person name="Lubonja R."/>
            <person name="Lui A."/>
            <person name="MacDonald P."/>
            <person name="Magnisalis V."/>
            <person name="Maru K."/>
            <person name="Matthews C."/>
            <person name="McCusker W."/>
            <person name="McDonough S."/>
            <person name="Mehta T."/>
            <person name="Meldrim J."/>
            <person name="Meneus L."/>
            <person name="Mihai O."/>
            <person name="Mihalev A."/>
            <person name="Mihova T."/>
            <person name="Mittelman R."/>
            <person name="Mlenga V."/>
            <person name="Montmayeur A."/>
            <person name="Mulrain L."/>
            <person name="Navidi A."/>
            <person name="Naylor J."/>
            <person name="Negash T."/>
            <person name="Nguyen T."/>
            <person name="Nguyen N."/>
            <person name="Nicol R."/>
            <person name="Norbu C."/>
            <person name="Norbu N."/>
            <person name="Novod N."/>
            <person name="O'Neill B."/>
            <person name="Osman S."/>
            <person name="Markiewicz E."/>
            <person name="Oyono O.L."/>
            <person name="Patti C."/>
            <person name="Phunkhang P."/>
            <person name="Pierre F."/>
            <person name="Priest M."/>
            <person name="Raghuraman S."/>
            <person name="Rege F."/>
            <person name="Reyes R."/>
            <person name="Rise C."/>
            <person name="Rogov P."/>
            <person name="Ross K."/>
            <person name="Ryan E."/>
            <person name="Settipalli S."/>
            <person name="Shea T."/>
            <person name="Sherpa N."/>
            <person name="Shi L."/>
            <person name="Shih D."/>
            <person name="Sparrow T."/>
            <person name="Spaulding J."/>
            <person name="Stalker J."/>
            <person name="Stange-Thomann N."/>
            <person name="Stavropoulos S."/>
            <person name="Stone C."/>
            <person name="Strader C."/>
            <person name="Tesfaye S."/>
            <person name="Thomson T."/>
            <person name="Thoulutsang Y."/>
            <person name="Thoulutsang D."/>
            <person name="Topham K."/>
            <person name="Topping I."/>
            <person name="Tsamla T."/>
            <person name="Vassiliev H."/>
            <person name="Vo A."/>
            <person name="Wangchuk T."/>
            <person name="Wangdi T."/>
            <person name="Weiand M."/>
            <person name="Wilkinson J."/>
            <person name="Wilson A."/>
            <person name="Yadav S."/>
            <person name="Young G."/>
            <person name="Yu Q."/>
            <person name="Zembek L."/>
            <person name="Zhong D."/>
            <person name="Zimmer A."/>
            <person name="Zwirko Z."/>
            <person name="Jaffe D.B."/>
            <person name="Alvarez P."/>
            <person name="Brockman W."/>
            <person name="Butler J."/>
            <person name="Chin C."/>
            <person name="Gnerre S."/>
            <person name="Grabherr M."/>
            <person name="Kleber M."/>
            <person name="Mauceli E."/>
            <person name="MacCallum I."/>
        </authorList>
    </citation>
    <scope>NUCLEOTIDE SEQUENCE [LARGE SCALE GENOMIC DNA]</scope>
    <source>
        <strain evidence="3">MSH-3 / Tucson 14011-0111.49</strain>
    </source>
</reference>
<evidence type="ECO:0000313" key="3">
    <source>
        <dbReference type="Proteomes" id="UP000008744"/>
    </source>
</evidence>
<proteinExistence type="predicted"/>
<feature type="compositionally biased region" description="Polar residues" evidence="1">
    <location>
        <begin position="62"/>
        <end position="71"/>
    </location>
</feature>